<organism evidence="1 2">
    <name type="scientific">Arctium lappa</name>
    <name type="common">Greater burdock</name>
    <name type="synonym">Lappa major</name>
    <dbReference type="NCBI Taxonomy" id="4217"/>
    <lineage>
        <taxon>Eukaryota</taxon>
        <taxon>Viridiplantae</taxon>
        <taxon>Streptophyta</taxon>
        <taxon>Embryophyta</taxon>
        <taxon>Tracheophyta</taxon>
        <taxon>Spermatophyta</taxon>
        <taxon>Magnoliopsida</taxon>
        <taxon>eudicotyledons</taxon>
        <taxon>Gunneridae</taxon>
        <taxon>Pentapetalae</taxon>
        <taxon>asterids</taxon>
        <taxon>campanulids</taxon>
        <taxon>Asterales</taxon>
        <taxon>Asteraceae</taxon>
        <taxon>Carduoideae</taxon>
        <taxon>Cardueae</taxon>
        <taxon>Arctiinae</taxon>
        <taxon>Arctium</taxon>
    </lineage>
</organism>
<dbReference type="Proteomes" id="UP001055879">
    <property type="component" value="Linkage Group LG16"/>
</dbReference>
<reference evidence="2" key="1">
    <citation type="journal article" date="2022" name="Mol. Ecol. Resour.">
        <title>The genomes of chicory, endive, great burdock and yacon provide insights into Asteraceae palaeo-polyploidization history and plant inulin production.</title>
        <authorList>
            <person name="Fan W."/>
            <person name="Wang S."/>
            <person name="Wang H."/>
            <person name="Wang A."/>
            <person name="Jiang F."/>
            <person name="Liu H."/>
            <person name="Zhao H."/>
            <person name="Xu D."/>
            <person name="Zhang Y."/>
        </authorList>
    </citation>
    <scope>NUCLEOTIDE SEQUENCE [LARGE SCALE GENOMIC DNA]</scope>
    <source>
        <strain evidence="2">cv. Niubang</strain>
    </source>
</reference>
<keyword evidence="2" id="KW-1185">Reference proteome</keyword>
<proteinExistence type="predicted"/>
<gene>
    <name evidence="1" type="ORF">L6452_40532</name>
</gene>
<reference evidence="1 2" key="2">
    <citation type="journal article" date="2022" name="Mol. Ecol. Resour.">
        <title>The genomes of chicory, endive, great burdock and yacon provide insights into Asteraceae paleo-polyploidization history and plant inulin production.</title>
        <authorList>
            <person name="Fan W."/>
            <person name="Wang S."/>
            <person name="Wang H."/>
            <person name="Wang A."/>
            <person name="Jiang F."/>
            <person name="Liu H."/>
            <person name="Zhao H."/>
            <person name="Xu D."/>
            <person name="Zhang Y."/>
        </authorList>
    </citation>
    <scope>NUCLEOTIDE SEQUENCE [LARGE SCALE GENOMIC DNA]</scope>
    <source>
        <strain evidence="2">cv. Niubang</strain>
    </source>
</reference>
<comment type="caution">
    <text evidence="1">The sequence shown here is derived from an EMBL/GenBank/DDBJ whole genome shotgun (WGS) entry which is preliminary data.</text>
</comment>
<evidence type="ECO:0000313" key="1">
    <source>
        <dbReference type="EMBL" id="KAI3669301.1"/>
    </source>
</evidence>
<evidence type="ECO:0000313" key="2">
    <source>
        <dbReference type="Proteomes" id="UP001055879"/>
    </source>
</evidence>
<accession>A0ACB8XLJ5</accession>
<sequence length="189" mass="21271">MKQVIVGIILGLKFGNDQELSKGYSLLVVVYIFVGAFGWLWGPLGWTVWSEIFPLETRPAGKASRLPSTSSLSSYFGLGFGLWRDILSGGEEIDQIGSLQADFIQQEISDEYFYESAEKISFFFEEKAFDDDGKLKQPKQHSINKAGHDLHDHDPIFKIVSCSDKMSGLLSSLGYKRPIIIQSMYIFKV</sequence>
<protein>
    <submittedName>
        <fullName evidence="1">Uncharacterized protein</fullName>
    </submittedName>
</protein>
<name>A0ACB8XLJ5_ARCLA</name>
<dbReference type="EMBL" id="CM042062">
    <property type="protein sequence ID" value="KAI3669301.1"/>
    <property type="molecule type" value="Genomic_DNA"/>
</dbReference>